<dbReference type="EMBL" id="JAODOR010000021">
    <property type="protein sequence ID" value="MCT9003282.1"/>
    <property type="molecule type" value="Genomic_DNA"/>
</dbReference>
<evidence type="ECO:0008006" key="3">
    <source>
        <dbReference type="Google" id="ProtNLM"/>
    </source>
</evidence>
<reference evidence="1 2" key="1">
    <citation type="journal article" date="2024" name="Int. J. Syst. Evol. Microbiol.">
        <title>Microbacterium memoriense sp. nov., a member of the Actinomycetota from marine beach sediment of the north coast of Portugal.</title>
        <authorList>
            <person name="Santos J.D.N.D."/>
            <person name="Klimek D."/>
            <person name="Calusinska M."/>
            <person name="Lobo-da-Cunha A."/>
            <person name="Catita J."/>
            <person name="Goncalves H."/>
            <person name="Gonzalez I."/>
            <person name="Lage O.M."/>
        </authorList>
    </citation>
    <scope>NUCLEOTIDE SEQUENCE [LARGE SCALE GENOMIC DNA]</scope>
    <source>
        <strain evidence="1 2">PMIC_1C1B</strain>
    </source>
</reference>
<dbReference type="RefSeq" id="WP_261607812.1">
    <property type="nucleotide sequence ID" value="NZ_JAODOR010000021.1"/>
</dbReference>
<sequence length="74" mass="7793">MSEGNVKTMAHASAGISVPKDGTVQFSSSGRNENCHAFHVVNAHRNATNNKAPIGIDAHANTIIAVALRLRSMP</sequence>
<keyword evidence="2" id="KW-1185">Reference proteome</keyword>
<organism evidence="1 2">
    <name type="scientific">Microbacterium memoriense</name>
    <dbReference type="NCBI Taxonomy" id="2978350"/>
    <lineage>
        <taxon>Bacteria</taxon>
        <taxon>Bacillati</taxon>
        <taxon>Actinomycetota</taxon>
        <taxon>Actinomycetes</taxon>
        <taxon>Micrococcales</taxon>
        <taxon>Microbacteriaceae</taxon>
        <taxon>Microbacterium</taxon>
    </lineage>
</organism>
<name>A0ABT2PF69_9MICO</name>
<dbReference type="Proteomes" id="UP001300496">
    <property type="component" value="Unassembled WGS sequence"/>
</dbReference>
<evidence type="ECO:0000313" key="2">
    <source>
        <dbReference type="Proteomes" id="UP001300496"/>
    </source>
</evidence>
<proteinExistence type="predicted"/>
<accession>A0ABT2PF69</accession>
<evidence type="ECO:0000313" key="1">
    <source>
        <dbReference type="EMBL" id="MCT9003282.1"/>
    </source>
</evidence>
<gene>
    <name evidence="1" type="ORF">N4R40_13045</name>
</gene>
<protein>
    <recommendedName>
        <fullName evidence="3">Transposase</fullName>
    </recommendedName>
</protein>
<comment type="caution">
    <text evidence="1">The sequence shown here is derived from an EMBL/GenBank/DDBJ whole genome shotgun (WGS) entry which is preliminary data.</text>
</comment>